<dbReference type="AlphaFoldDB" id="A0A844HVS1"/>
<keyword evidence="2" id="KW-0472">Membrane</keyword>
<proteinExistence type="predicted"/>
<dbReference type="OrthoDB" id="181905at2"/>
<protein>
    <submittedName>
        <fullName evidence="3">MFS transporter</fullName>
    </submittedName>
</protein>
<evidence type="ECO:0000256" key="1">
    <source>
        <dbReference type="SAM" id="MobiDB-lite"/>
    </source>
</evidence>
<gene>
    <name evidence="3" type="ORF">GL300_25660</name>
</gene>
<sequence>MRPSSGSGASTLRPARPRSRSAEPTWCNIDWPMPEALSRRDLAAYGVLALPLAFVGLPLYIHAPDFYAAMHGVPLAALGLSLAWLRLLDGAFDPICGWLGDRWPAARGTMICAGAALLGAGVTGLFSAPRLPALAWFCATMALASLGHSLISVQLLTVGGLWQRAPADKARISTLREGFGLIGLIFAAVLPEVLAPLLGCQGAMLTQAAVLAITLVTVLPVFLRWLGRTRLELQPRPGTEPEWKSLFPLFLVSALVLLSAAFPAALFLMVSRDLLRAEDWSGLFLLTYLLAALPGAALAGRLARRHPAARIWCFALACSVAGFALALSLGPGERLRFLLICATTGFCLGADLVMPPAILSARIEAARAEAVASRAHAVLGFLSRAALAVAGTVAFPLLEFSGFRPSQTNDASALEALLLLYAGVPIALRLGAVAALVFLLRRNAI</sequence>
<feature type="transmembrane region" description="Helical" evidence="2">
    <location>
        <begin position="246"/>
        <end position="268"/>
    </location>
</feature>
<feature type="transmembrane region" description="Helical" evidence="2">
    <location>
        <begin position="204"/>
        <end position="226"/>
    </location>
</feature>
<dbReference type="InterPro" id="IPR036259">
    <property type="entry name" value="MFS_trans_sf"/>
</dbReference>
<dbReference type="SUPFAM" id="SSF103473">
    <property type="entry name" value="MFS general substrate transporter"/>
    <property type="match status" value="1"/>
</dbReference>
<feature type="compositionally biased region" description="Polar residues" evidence="1">
    <location>
        <begin position="1"/>
        <end position="10"/>
    </location>
</feature>
<organism evidence="3 4">
    <name type="scientific">Paracoccus litorisediminis</name>
    <dbReference type="NCBI Taxonomy" id="2006130"/>
    <lineage>
        <taxon>Bacteria</taxon>
        <taxon>Pseudomonadati</taxon>
        <taxon>Pseudomonadota</taxon>
        <taxon>Alphaproteobacteria</taxon>
        <taxon>Rhodobacterales</taxon>
        <taxon>Paracoccaceae</taxon>
        <taxon>Paracoccus</taxon>
    </lineage>
</organism>
<reference evidence="3 4" key="1">
    <citation type="submission" date="2019-11" db="EMBL/GenBank/DDBJ databases">
        <authorList>
            <person name="Dong K."/>
        </authorList>
    </citation>
    <scope>NUCLEOTIDE SEQUENCE [LARGE SCALE GENOMIC DNA]</scope>
    <source>
        <strain evidence="3 4">NBRC 112902</strain>
    </source>
</reference>
<accession>A0A844HVS1</accession>
<dbReference type="Proteomes" id="UP000449846">
    <property type="component" value="Unassembled WGS sequence"/>
</dbReference>
<name>A0A844HVS1_9RHOB</name>
<dbReference type="EMBL" id="WMIG01000043">
    <property type="protein sequence ID" value="MTH62564.1"/>
    <property type="molecule type" value="Genomic_DNA"/>
</dbReference>
<feature type="transmembrane region" description="Helical" evidence="2">
    <location>
        <begin position="179"/>
        <end position="198"/>
    </location>
</feature>
<feature type="transmembrane region" description="Helical" evidence="2">
    <location>
        <begin position="335"/>
        <end position="354"/>
    </location>
</feature>
<feature type="transmembrane region" description="Helical" evidence="2">
    <location>
        <begin position="418"/>
        <end position="440"/>
    </location>
</feature>
<feature type="transmembrane region" description="Helical" evidence="2">
    <location>
        <begin position="67"/>
        <end position="87"/>
    </location>
</feature>
<feature type="transmembrane region" description="Helical" evidence="2">
    <location>
        <begin position="42"/>
        <end position="61"/>
    </location>
</feature>
<evidence type="ECO:0000256" key="2">
    <source>
        <dbReference type="SAM" id="Phobius"/>
    </source>
</evidence>
<keyword evidence="2" id="KW-0812">Transmembrane</keyword>
<feature type="region of interest" description="Disordered" evidence="1">
    <location>
        <begin position="1"/>
        <end position="22"/>
    </location>
</feature>
<feature type="transmembrane region" description="Helical" evidence="2">
    <location>
        <begin position="280"/>
        <end position="299"/>
    </location>
</feature>
<dbReference type="Gene3D" id="1.20.1250.20">
    <property type="entry name" value="MFS general substrate transporter like domains"/>
    <property type="match status" value="1"/>
</dbReference>
<feature type="transmembrane region" description="Helical" evidence="2">
    <location>
        <begin position="108"/>
        <end position="128"/>
    </location>
</feature>
<evidence type="ECO:0000313" key="4">
    <source>
        <dbReference type="Proteomes" id="UP000449846"/>
    </source>
</evidence>
<keyword evidence="4" id="KW-1185">Reference proteome</keyword>
<evidence type="ECO:0000313" key="3">
    <source>
        <dbReference type="EMBL" id="MTH62564.1"/>
    </source>
</evidence>
<comment type="caution">
    <text evidence="3">The sequence shown here is derived from an EMBL/GenBank/DDBJ whole genome shotgun (WGS) entry which is preliminary data.</text>
</comment>
<dbReference type="Pfam" id="PF13347">
    <property type="entry name" value="MFS_2"/>
    <property type="match status" value="1"/>
</dbReference>
<feature type="transmembrane region" description="Helical" evidence="2">
    <location>
        <begin position="375"/>
        <end position="398"/>
    </location>
</feature>
<feature type="transmembrane region" description="Helical" evidence="2">
    <location>
        <begin position="134"/>
        <end position="158"/>
    </location>
</feature>
<keyword evidence="2" id="KW-1133">Transmembrane helix</keyword>
<feature type="transmembrane region" description="Helical" evidence="2">
    <location>
        <begin position="311"/>
        <end position="329"/>
    </location>
</feature>